<sequence>MAASQERQTFTVRQQQKQSLSVSKSTFFHSTTKNCPEKCGFRGLSIRYESSKSNPPFTQVQGEKFDDRPAPFSIFCDDKSKKSKIKEGKVKEKKHDSFVICDDVFAVLTKVESRPATDFSILGHKSYAECSEGGSSSKSSTKSSDYAKCCRKNQLQSQQQMQRLPLATIAPENRQNYIQVFQQSRKSGISDLNLLDISERSPPSPYFEDSENSQLIRDTYSFHSSPLTTSSSPKSSFSVESFTSTSSKCSSNVSYSTPNYRSDHFSSKNTRYEDEKFRHFSLIYAPPDFRQDVYEYAREQEEKPHLKPQKHYFSKQPHIDTTMRVVLVDWMIDVIAEYHMELETLHLAVNYVDRYLSKVIVNKDQLQLVGTTALMIAGKFEEIYPPELEQFAFVTDNTYTMQQSSCLLDDKLMLPGVCHRSKHSKLVVKMERAMLATLNFDFCVPTINFFLEHFIAICRSNQRCTSLAKFLSELILLDSSFLQYSSSVIAASIICVANLTTESVPWPVDLEHSSHYTIKDIYRCMQMVLKAFKAASCLSTKAVIDKYRVDGNRVIAESANAVRIGQCTQKFNKVSSKFGPKSKTSAKKSIFDQLEENFGDIYGLERAKRVSKQKLLILVKFCPVLKQEVDNFKLRNQN</sequence>
<evidence type="ECO:0000256" key="4">
    <source>
        <dbReference type="RuleBase" id="RU000383"/>
    </source>
</evidence>
<dbReference type="FunFam" id="1.10.472.10:FF:000001">
    <property type="entry name" value="G2/mitotic-specific cyclin"/>
    <property type="match status" value="1"/>
</dbReference>
<dbReference type="InterPro" id="IPR036915">
    <property type="entry name" value="Cyclin-like_sf"/>
</dbReference>
<feature type="region of interest" description="Disordered" evidence="5">
    <location>
        <begin position="1"/>
        <end position="22"/>
    </location>
</feature>
<evidence type="ECO:0000313" key="8">
    <source>
        <dbReference type="Proteomes" id="UP000887565"/>
    </source>
</evidence>
<dbReference type="GO" id="GO:0000278">
    <property type="term" value="P:mitotic cell cycle"/>
    <property type="evidence" value="ECO:0007669"/>
    <property type="project" value="UniProtKB-ARBA"/>
</dbReference>
<evidence type="ECO:0000313" key="9">
    <source>
        <dbReference type="WBParaSite" id="nRc.2.0.1.t02190-RA"/>
    </source>
</evidence>
<dbReference type="Proteomes" id="UP000887565">
    <property type="component" value="Unplaced"/>
</dbReference>
<dbReference type="InterPro" id="IPR006671">
    <property type="entry name" value="Cyclin_N"/>
</dbReference>
<dbReference type="InterPro" id="IPR039361">
    <property type="entry name" value="Cyclin"/>
</dbReference>
<dbReference type="WBParaSite" id="nRc.2.0.1.t02190-RA">
    <property type="protein sequence ID" value="nRc.2.0.1.t02190-RA"/>
    <property type="gene ID" value="nRc.2.0.1.g02190"/>
</dbReference>
<name>A0A915HL36_ROMCU</name>
<keyword evidence="8" id="KW-1185">Reference proteome</keyword>
<organism evidence="8 9">
    <name type="scientific">Romanomermis culicivorax</name>
    <name type="common">Nematode worm</name>
    <dbReference type="NCBI Taxonomy" id="13658"/>
    <lineage>
        <taxon>Eukaryota</taxon>
        <taxon>Metazoa</taxon>
        <taxon>Ecdysozoa</taxon>
        <taxon>Nematoda</taxon>
        <taxon>Enoplea</taxon>
        <taxon>Dorylaimia</taxon>
        <taxon>Mermithida</taxon>
        <taxon>Mermithoidea</taxon>
        <taxon>Mermithidae</taxon>
        <taxon>Romanomermis</taxon>
    </lineage>
</organism>
<dbReference type="GO" id="GO:0051301">
    <property type="term" value="P:cell division"/>
    <property type="evidence" value="ECO:0007669"/>
    <property type="project" value="UniProtKB-KW"/>
</dbReference>
<dbReference type="PANTHER" id="PTHR10177">
    <property type="entry name" value="CYCLINS"/>
    <property type="match status" value="1"/>
</dbReference>
<feature type="domain" description="Cyclin-like" evidence="6">
    <location>
        <begin position="449"/>
        <end position="530"/>
    </location>
</feature>
<comment type="similarity">
    <text evidence="4">Belongs to the cyclin family.</text>
</comment>
<dbReference type="InterPro" id="IPR013763">
    <property type="entry name" value="Cyclin-like_dom"/>
</dbReference>
<evidence type="ECO:0000256" key="2">
    <source>
        <dbReference type="ARBA" id="ARBA00023127"/>
    </source>
</evidence>
<evidence type="ECO:0000259" key="7">
    <source>
        <dbReference type="SMART" id="SM01332"/>
    </source>
</evidence>
<dbReference type="SUPFAM" id="SSF47954">
    <property type="entry name" value="Cyclin-like"/>
    <property type="match status" value="2"/>
</dbReference>
<feature type="domain" description="Cyclin-like" evidence="6">
    <location>
        <begin position="329"/>
        <end position="413"/>
    </location>
</feature>
<evidence type="ECO:0000256" key="3">
    <source>
        <dbReference type="ARBA" id="ARBA00023306"/>
    </source>
</evidence>
<dbReference type="InterPro" id="IPR004367">
    <property type="entry name" value="Cyclin_C-dom"/>
</dbReference>
<dbReference type="Pfam" id="PF00134">
    <property type="entry name" value="Cyclin_N"/>
    <property type="match status" value="1"/>
</dbReference>
<dbReference type="Pfam" id="PF02984">
    <property type="entry name" value="Cyclin_C"/>
    <property type="match status" value="1"/>
</dbReference>
<dbReference type="InterPro" id="IPR048258">
    <property type="entry name" value="Cyclins_cyclin-box"/>
</dbReference>
<evidence type="ECO:0000256" key="1">
    <source>
        <dbReference type="ARBA" id="ARBA00022618"/>
    </source>
</evidence>
<proteinExistence type="inferred from homology"/>
<dbReference type="SMART" id="SM01332">
    <property type="entry name" value="Cyclin_C"/>
    <property type="match status" value="1"/>
</dbReference>
<protein>
    <submittedName>
        <fullName evidence="9">Cyclin N-terminal domain-containing protein</fullName>
    </submittedName>
</protein>
<evidence type="ECO:0000259" key="6">
    <source>
        <dbReference type="SMART" id="SM00385"/>
    </source>
</evidence>
<dbReference type="AlphaFoldDB" id="A0A915HL36"/>
<evidence type="ECO:0000256" key="5">
    <source>
        <dbReference type="SAM" id="MobiDB-lite"/>
    </source>
</evidence>
<dbReference type="Gene3D" id="1.10.472.10">
    <property type="entry name" value="Cyclin-like"/>
    <property type="match status" value="3"/>
</dbReference>
<dbReference type="PROSITE" id="PS00292">
    <property type="entry name" value="CYCLINS"/>
    <property type="match status" value="1"/>
</dbReference>
<reference evidence="9" key="1">
    <citation type="submission" date="2022-11" db="UniProtKB">
        <authorList>
            <consortium name="WormBaseParasite"/>
        </authorList>
    </citation>
    <scope>IDENTIFICATION</scope>
</reference>
<feature type="domain" description="Cyclin C-terminal" evidence="7">
    <location>
        <begin position="445"/>
        <end position="561"/>
    </location>
</feature>
<keyword evidence="2 4" id="KW-0195">Cyclin</keyword>
<feature type="compositionally biased region" description="Polar residues" evidence="5">
    <location>
        <begin position="1"/>
        <end position="13"/>
    </location>
</feature>
<dbReference type="SMART" id="SM00385">
    <property type="entry name" value="CYCLIN"/>
    <property type="match status" value="2"/>
</dbReference>
<keyword evidence="1" id="KW-0132">Cell division</keyword>
<keyword evidence="3" id="KW-0131">Cell cycle</keyword>
<accession>A0A915HL36</accession>